<proteinExistence type="predicted"/>
<evidence type="ECO:0000313" key="2">
    <source>
        <dbReference type="Proteomes" id="UP000001887"/>
    </source>
</evidence>
<name>D2R1Q7_PIRSD</name>
<dbReference type="AlphaFoldDB" id="D2R1Q7"/>
<dbReference type="KEGG" id="psl:Psta_2102"/>
<organism evidence="1 2">
    <name type="scientific">Pirellula staleyi (strain ATCC 27377 / DSM 6068 / ICPB 4128)</name>
    <name type="common">Pirella staleyi</name>
    <dbReference type="NCBI Taxonomy" id="530564"/>
    <lineage>
        <taxon>Bacteria</taxon>
        <taxon>Pseudomonadati</taxon>
        <taxon>Planctomycetota</taxon>
        <taxon>Planctomycetia</taxon>
        <taxon>Pirellulales</taxon>
        <taxon>Pirellulaceae</taxon>
        <taxon>Pirellula</taxon>
    </lineage>
</organism>
<protein>
    <recommendedName>
        <fullName evidence="3">SCP domain-containing protein</fullName>
    </recommendedName>
</protein>
<reference evidence="1 2" key="1">
    <citation type="journal article" date="2009" name="Stand. Genomic Sci.">
        <title>Complete genome sequence of Pirellula staleyi type strain (ATCC 27377).</title>
        <authorList>
            <person name="Clum A."/>
            <person name="Tindall B.J."/>
            <person name="Sikorski J."/>
            <person name="Ivanova N."/>
            <person name="Mavrommatis K."/>
            <person name="Lucas S."/>
            <person name="Glavina del Rio T."/>
            <person name="Nolan M."/>
            <person name="Chen F."/>
            <person name="Tice H."/>
            <person name="Pitluck S."/>
            <person name="Cheng J.F."/>
            <person name="Chertkov O."/>
            <person name="Brettin T."/>
            <person name="Han C."/>
            <person name="Detter J.C."/>
            <person name="Kuske C."/>
            <person name="Bruce D."/>
            <person name="Goodwin L."/>
            <person name="Ovchinikova G."/>
            <person name="Pati A."/>
            <person name="Mikhailova N."/>
            <person name="Chen A."/>
            <person name="Palaniappan K."/>
            <person name="Land M."/>
            <person name="Hauser L."/>
            <person name="Chang Y.J."/>
            <person name="Jeffries C.D."/>
            <person name="Chain P."/>
            <person name="Rohde M."/>
            <person name="Goker M."/>
            <person name="Bristow J."/>
            <person name="Eisen J.A."/>
            <person name="Markowitz V."/>
            <person name="Hugenholtz P."/>
            <person name="Kyrpides N.C."/>
            <person name="Klenk H.P."/>
            <person name="Lapidus A."/>
        </authorList>
    </citation>
    <scope>NUCLEOTIDE SEQUENCE [LARGE SCALE GENOMIC DNA]</scope>
    <source>
        <strain evidence="2">ATCC 27377 / DSM 6068 / ICPB 4128</strain>
    </source>
</reference>
<dbReference type="HOGENOM" id="CLU_888117_0_0_0"/>
<keyword evidence="2" id="KW-1185">Reference proteome</keyword>
<dbReference type="Proteomes" id="UP000001887">
    <property type="component" value="Chromosome"/>
</dbReference>
<evidence type="ECO:0008006" key="3">
    <source>
        <dbReference type="Google" id="ProtNLM"/>
    </source>
</evidence>
<dbReference type="EMBL" id="CP001848">
    <property type="protein sequence ID" value="ADB16776.1"/>
    <property type="molecule type" value="Genomic_DNA"/>
</dbReference>
<evidence type="ECO:0000313" key="1">
    <source>
        <dbReference type="EMBL" id="ADB16776.1"/>
    </source>
</evidence>
<gene>
    <name evidence="1" type="ordered locus">Psta_2102</name>
</gene>
<accession>D2R1Q7</accession>
<sequence>MAKVCFLGGGFGVKQFLKSGRLFSWVGAAAMTLALFSAVPLRGDEPEQPAMPITWRSEYRDSMDLARTDGKMMLLWFYDKEKEADSRKWEQEVLESKKIRPLLDEMVLVRVPTDLEVSISGTKQKLLHHVAFAEMLRHPGLAMIDMRRKDSPFYGLVVTVFPFNRGPIDAEKLEVLLTLPAGSLTQRTMIYAVRTHRERPESASSDTSHLLLEETRKHSFHQASINLQGHHNWENRFHQINAQLPAGLVATEVCAESWPGQTLVEAAEECVHSWRQSPGHWSSVRERHPLFGFDIKRGRNGVWYATGIFAKRH</sequence>
<dbReference type="OrthoDB" id="292256at2"/>
<dbReference type="eggNOG" id="ENOG5033V9C">
    <property type="taxonomic scope" value="Bacteria"/>
</dbReference>